<keyword evidence="3" id="KW-0964">Secreted</keyword>
<evidence type="ECO:0000256" key="10">
    <source>
        <dbReference type="SAM" id="Phobius"/>
    </source>
</evidence>
<dbReference type="EMBL" id="CAWUFR010000021">
    <property type="protein sequence ID" value="CAK6955374.1"/>
    <property type="molecule type" value="Genomic_DNA"/>
</dbReference>
<feature type="transmembrane region" description="Helical" evidence="10">
    <location>
        <begin position="379"/>
        <end position="402"/>
    </location>
</feature>
<sequence>MWMWILIGLNIITKANGYSHGNVPTACETMEPKHDSRGGLAYRPQTTPPPFEVRCERGENGEPITVILQSKDNTKFRGFMLEARAQDKVDDGSPVGKFILADSSVRLLECNGSADSAVTQKNNQAKSSIRVYWSAEGEDLDITFRATFVYDYETFWERVDINSSTPSTTTSTTMPTPTEPSTTTSTTMPTPKNSSLNSLYLLEASSLNVGCRSLKMIHIFIVIVFSQCLSKVLKILCCVLFTMIEIPALVLFSLGDSIYRVTLVILVCVIIVMNLIQLVIACLQLKPSHELNQILDVTFKVCWVISEIATSAVIIISVLEREDHSLASWPVIVMIFYTLWIYLFIIWIFIPKTLINKEGSNYRKGGRQGKEEKLCQARVIVPLTFIFGTVFFAVTLIFGILYKPVQA</sequence>
<comment type="similarity">
    <text evidence="2">Belongs to the insect defense protein family.</text>
</comment>
<proteinExistence type="inferred from homology"/>
<feature type="transmembrane region" description="Helical" evidence="10">
    <location>
        <begin position="297"/>
        <end position="319"/>
    </location>
</feature>
<evidence type="ECO:0000256" key="3">
    <source>
        <dbReference type="ARBA" id="ARBA00022525"/>
    </source>
</evidence>
<dbReference type="InterPro" id="IPR042307">
    <property type="entry name" value="Reeler_sf"/>
</dbReference>
<feature type="region of interest" description="Disordered" evidence="9">
    <location>
        <begin position="165"/>
        <end position="191"/>
    </location>
</feature>
<dbReference type="InterPro" id="IPR002861">
    <property type="entry name" value="Reeler_dom"/>
</dbReference>
<evidence type="ECO:0000256" key="6">
    <source>
        <dbReference type="ARBA" id="ARBA00022729"/>
    </source>
</evidence>
<evidence type="ECO:0000256" key="7">
    <source>
        <dbReference type="ARBA" id="ARBA00022859"/>
    </source>
</evidence>
<dbReference type="CDD" id="cd08544">
    <property type="entry name" value="Reeler"/>
    <property type="match status" value="1"/>
</dbReference>
<feature type="chain" id="PRO_5043438308" evidence="11">
    <location>
        <begin position="18"/>
        <end position="407"/>
    </location>
</feature>
<keyword evidence="5" id="KW-0399">Innate immunity</keyword>
<comment type="caution">
    <text evidence="13">The sequence shown here is derived from an EMBL/GenBank/DDBJ whole genome shotgun (WGS) entry which is preliminary data.</text>
</comment>
<dbReference type="GO" id="GO:0005576">
    <property type="term" value="C:extracellular region"/>
    <property type="evidence" value="ECO:0007669"/>
    <property type="project" value="UniProtKB-SubCell"/>
</dbReference>
<feature type="domain" description="Reelin" evidence="12">
    <location>
        <begin position="12"/>
        <end position="180"/>
    </location>
</feature>
<organism evidence="13 14">
    <name type="scientific">Scomber scombrus</name>
    <name type="common">Atlantic mackerel</name>
    <name type="synonym">Scomber vernalis</name>
    <dbReference type="NCBI Taxonomy" id="13677"/>
    <lineage>
        <taxon>Eukaryota</taxon>
        <taxon>Metazoa</taxon>
        <taxon>Chordata</taxon>
        <taxon>Craniata</taxon>
        <taxon>Vertebrata</taxon>
        <taxon>Euteleostomi</taxon>
        <taxon>Actinopterygii</taxon>
        <taxon>Neopterygii</taxon>
        <taxon>Teleostei</taxon>
        <taxon>Neoteleostei</taxon>
        <taxon>Acanthomorphata</taxon>
        <taxon>Pelagiaria</taxon>
        <taxon>Scombriformes</taxon>
        <taxon>Scombridae</taxon>
        <taxon>Scomber</taxon>
    </lineage>
</organism>
<evidence type="ECO:0000256" key="1">
    <source>
        <dbReference type="ARBA" id="ARBA00004613"/>
    </source>
</evidence>
<feature type="transmembrane region" description="Helical" evidence="10">
    <location>
        <begin position="331"/>
        <end position="350"/>
    </location>
</feature>
<name>A0AAV1N7C5_SCOSC</name>
<dbReference type="PANTHER" id="PTHR45828:SF9">
    <property type="entry name" value="CELL WALL INTEGRITY AND STRESS RESPONSE COMPONENT 4-LIKE-RELATED"/>
    <property type="match status" value="1"/>
</dbReference>
<protein>
    <submittedName>
        <fullName evidence="13">Cell wall integrity and stress response component 3-like isoform X2</fullName>
    </submittedName>
</protein>
<feature type="transmembrane region" description="Helical" evidence="10">
    <location>
        <begin position="232"/>
        <end position="252"/>
    </location>
</feature>
<evidence type="ECO:0000259" key="12">
    <source>
        <dbReference type="PROSITE" id="PS51019"/>
    </source>
</evidence>
<dbReference type="GO" id="GO:0042742">
    <property type="term" value="P:defense response to bacterium"/>
    <property type="evidence" value="ECO:0007669"/>
    <property type="project" value="UniProtKB-KW"/>
</dbReference>
<keyword evidence="6 11" id="KW-0732">Signal</keyword>
<gene>
    <name evidence="13" type="ORF">FSCOSCO3_A027052</name>
</gene>
<dbReference type="AlphaFoldDB" id="A0AAV1N7C5"/>
<keyword evidence="10" id="KW-0812">Transmembrane</keyword>
<accession>A0AAV1N7C5</accession>
<keyword evidence="14" id="KW-1185">Reference proteome</keyword>
<evidence type="ECO:0000256" key="4">
    <source>
        <dbReference type="ARBA" id="ARBA00022529"/>
    </source>
</evidence>
<evidence type="ECO:0000256" key="11">
    <source>
        <dbReference type="SAM" id="SignalP"/>
    </source>
</evidence>
<dbReference type="Pfam" id="PF02014">
    <property type="entry name" value="Reeler"/>
    <property type="match status" value="1"/>
</dbReference>
<evidence type="ECO:0000256" key="2">
    <source>
        <dbReference type="ARBA" id="ARBA00008501"/>
    </source>
</evidence>
<dbReference type="Proteomes" id="UP001314229">
    <property type="component" value="Unassembled WGS sequence"/>
</dbReference>
<evidence type="ECO:0000313" key="14">
    <source>
        <dbReference type="Proteomes" id="UP001314229"/>
    </source>
</evidence>
<dbReference type="GO" id="GO:0045087">
    <property type="term" value="P:innate immune response"/>
    <property type="evidence" value="ECO:0007669"/>
    <property type="project" value="UniProtKB-KW"/>
</dbReference>
<dbReference type="Gene3D" id="2.60.40.4060">
    <property type="entry name" value="Reeler domain"/>
    <property type="match status" value="1"/>
</dbReference>
<feature type="transmembrane region" description="Helical" evidence="10">
    <location>
        <begin position="258"/>
        <end position="285"/>
    </location>
</feature>
<dbReference type="GO" id="GO:0016020">
    <property type="term" value="C:membrane"/>
    <property type="evidence" value="ECO:0007669"/>
    <property type="project" value="TreeGrafter"/>
</dbReference>
<keyword evidence="4" id="KW-0929">Antimicrobial</keyword>
<evidence type="ECO:0000313" key="13">
    <source>
        <dbReference type="EMBL" id="CAK6955374.1"/>
    </source>
</evidence>
<evidence type="ECO:0000256" key="9">
    <source>
        <dbReference type="SAM" id="MobiDB-lite"/>
    </source>
</evidence>
<reference evidence="13 14" key="1">
    <citation type="submission" date="2024-01" db="EMBL/GenBank/DDBJ databases">
        <authorList>
            <person name="Alioto T."/>
            <person name="Alioto T."/>
            <person name="Gomez Garrido J."/>
        </authorList>
    </citation>
    <scope>NUCLEOTIDE SEQUENCE [LARGE SCALE GENOMIC DNA]</scope>
</reference>
<keyword evidence="8" id="KW-0044">Antibiotic</keyword>
<keyword evidence="10" id="KW-1133">Transmembrane helix</keyword>
<evidence type="ECO:0000256" key="8">
    <source>
        <dbReference type="ARBA" id="ARBA00023022"/>
    </source>
</evidence>
<dbReference type="InterPro" id="IPR051237">
    <property type="entry name" value="Ferric-chelate_Red/DefProt"/>
</dbReference>
<dbReference type="PROSITE" id="PS51019">
    <property type="entry name" value="REELIN"/>
    <property type="match status" value="1"/>
</dbReference>
<dbReference type="PANTHER" id="PTHR45828">
    <property type="entry name" value="CYTOCHROME B561/FERRIC REDUCTASE TRANSMEMBRANE"/>
    <property type="match status" value="1"/>
</dbReference>
<evidence type="ECO:0000256" key="5">
    <source>
        <dbReference type="ARBA" id="ARBA00022588"/>
    </source>
</evidence>
<comment type="subcellular location">
    <subcellularLocation>
        <location evidence="1">Secreted</location>
    </subcellularLocation>
</comment>
<feature type="signal peptide" evidence="11">
    <location>
        <begin position="1"/>
        <end position="17"/>
    </location>
</feature>
<keyword evidence="10" id="KW-0472">Membrane</keyword>
<keyword evidence="7" id="KW-0391">Immunity</keyword>